<dbReference type="Proteomes" id="UP000094828">
    <property type="component" value="Unassembled WGS sequence"/>
</dbReference>
<dbReference type="EMBL" id="LYDR01000123">
    <property type="protein sequence ID" value="ODA29799.1"/>
    <property type="molecule type" value="Genomic_DNA"/>
</dbReference>
<evidence type="ECO:0000313" key="7">
    <source>
        <dbReference type="Proteomes" id="UP000094828"/>
    </source>
</evidence>
<dbReference type="InterPro" id="IPR028081">
    <property type="entry name" value="Leu-bd"/>
</dbReference>
<evidence type="ECO:0000256" key="2">
    <source>
        <dbReference type="ARBA" id="ARBA00022448"/>
    </source>
</evidence>
<evidence type="ECO:0000256" key="4">
    <source>
        <dbReference type="ARBA" id="ARBA00022970"/>
    </source>
</evidence>
<protein>
    <submittedName>
        <fullName evidence="6">Ethanolamine utilization protein EutJ</fullName>
    </submittedName>
</protein>
<feature type="domain" description="Leucine-binding protein" evidence="5">
    <location>
        <begin position="66"/>
        <end position="407"/>
    </location>
</feature>
<comment type="caution">
    <text evidence="6">The sequence shown here is derived from an EMBL/GenBank/DDBJ whole genome shotgun (WGS) entry which is preliminary data.</text>
</comment>
<dbReference type="AlphaFoldDB" id="A0A1C3E9F1"/>
<accession>A0A1C3E9F1</accession>
<dbReference type="Pfam" id="PF13458">
    <property type="entry name" value="Peripla_BP_6"/>
    <property type="match status" value="1"/>
</dbReference>
<keyword evidence="2" id="KW-0813">Transport</keyword>
<evidence type="ECO:0000313" key="6">
    <source>
        <dbReference type="EMBL" id="ODA29799.1"/>
    </source>
</evidence>
<keyword evidence="4" id="KW-0029">Amino-acid transport</keyword>
<reference evidence="6 7" key="1">
    <citation type="submission" date="2016-05" db="EMBL/GenBank/DDBJ databases">
        <title>Genomic and physiological characterization of Planctopirus sp. isolated from fresh water lake.</title>
        <authorList>
            <person name="Subhash Y."/>
            <person name="Ramana C."/>
        </authorList>
    </citation>
    <scope>NUCLEOTIDE SEQUENCE [LARGE SCALE GENOMIC DNA]</scope>
    <source>
        <strain evidence="6 7">JC280</strain>
    </source>
</reference>
<dbReference type="SUPFAM" id="SSF53822">
    <property type="entry name" value="Periplasmic binding protein-like I"/>
    <property type="match status" value="1"/>
</dbReference>
<dbReference type="InterPro" id="IPR028082">
    <property type="entry name" value="Peripla_BP_I"/>
</dbReference>
<evidence type="ECO:0000256" key="1">
    <source>
        <dbReference type="ARBA" id="ARBA00010062"/>
    </source>
</evidence>
<evidence type="ECO:0000256" key="3">
    <source>
        <dbReference type="ARBA" id="ARBA00022729"/>
    </source>
</evidence>
<dbReference type="OrthoDB" id="6111975at2"/>
<sequence>MPTCFATSDSESCIPLTRDKTPTRLTKRTISLRQFLRLSKVVGIFLVAATSLMSLGCQSRVASTDEIVIGHFGSITGSEATFGISTDRGIQLAIEEVNAAGGVNGKKVRLITYDDKGDPREAGSAVTRLVTRDQVTAVLGEVASGLSLAAAPICQENGVPMISPSSTNPKVTQVGDMIYRVCFIDPFQGSVCAKFARENDKIKATKAAILCDQTAPYSVGLQEEFEKAFTAGGGTIVSKQAYQAGDQDFSAQLTSIRASEPEVIFIPGYYTDVGNIALQARKLGLKVPMLGGDGWDSAKLGQIAGDALNGCYYSNHYSHEDPSPRVQNFIKLYQGKYQETPDGLAALGYDAARILFTAMKTAPSLSGKDIAAELAKTTGFEGVTGVISMDANRNPVKPAVILEMKDGTPRYVATIAPGE</sequence>
<comment type="similarity">
    <text evidence="1">Belongs to the leucine-binding protein family.</text>
</comment>
<dbReference type="PANTHER" id="PTHR30483:SF6">
    <property type="entry name" value="PERIPLASMIC BINDING PROTEIN OF ABC TRANSPORTER FOR NATURAL AMINO ACIDS"/>
    <property type="match status" value="1"/>
</dbReference>
<dbReference type="PRINTS" id="PR00337">
    <property type="entry name" value="LEUILEVALBP"/>
</dbReference>
<dbReference type="PANTHER" id="PTHR30483">
    <property type="entry name" value="LEUCINE-SPECIFIC-BINDING PROTEIN"/>
    <property type="match status" value="1"/>
</dbReference>
<dbReference type="InterPro" id="IPR000709">
    <property type="entry name" value="Leu_Ile_Val-bd"/>
</dbReference>
<dbReference type="InterPro" id="IPR051010">
    <property type="entry name" value="BCAA_transport"/>
</dbReference>
<organism evidence="6 7">
    <name type="scientific">Planctopirus hydrillae</name>
    <dbReference type="NCBI Taxonomy" id="1841610"/>
    <lineage>
        <taxon>Bacteria</taxon>
        <taxon>Pseudomonadati</taxon>
        <taxon>Planctomycetota</taxon>
        <taxon>Planctomycetia</taxon>
        <taxon>Planctomycetales</taxon>
        <taxon>Planctomycetaceae</taxon>
        <taxon>Planctopirus</taxon>
    </lineage>
</organism>
<evidence type="ECO:0000259" key="5">
    <source>
        <dbReference type="Pfam" id="PF13458"/>
    </source>
</evidence>
<dbReference type="STRING" id="1841610.A6X21_07395"/>
<gene>
    <name evidence="6" type="ORF">A6X21_07395</name>
</gene>
<dbReference type="Gene3D" id="3.40.50.2300">
    <property type="match status" value="2"/>
</dbReference>
<keyword evidence="3" id="KW-0732">Signal</keyword>
<name>A0A1C3E9F1_9PLAN</name>
<dbReference type="GO" id="GO:0006865">
    <property type="term" value="P:amino acid transport"/>
    <property type="evidence" value="ECO:0007669"/>
    <property type="project" value="UniProtKB-KW"/>
</dbReference>
<dbReference type="CDD" id="cd06347">
    <property type="entry name" value="PBP1_ABC_LivK_ligand_binding-like"/>
    <property type="match status" value="1"/>
</dbReference>
<keyword evidence="7" id="KW-1185">Reference proteome</keyword>
<proteinExistence type="inferred from homology"/>